<evidence type="ECO:0000256" key="3">
    <source>
        <dbReference type="ARBA" id="ARBA00022679"/>
    </source>
</evidence>
<evidence type="ECO:0000259" key="5">
    <source>
        <dbReference type="Pfam" id="PF00535"/>
    </source>
</evidence>
<evidence type="ECO:0000313" key="6">
    <source>
        <dbReference type="EMBL" id="OGL80268.1"/>
    </source>
</evidence>
<keyword evidence="4" id="KW-0472">Membrane</keyword>
<protein>
    <recommendedName>
        <fullName evidence="5">Glycosyltransferase 2-like domain-containing protein</fullName>
    </recommendedName>
</protein>
<keyword evidence="3" id="KW-0808">Transferase</keyword>
<comment type="similarity">
    <text evidence="1">Belongs to the glycosyltransferase 2 family.</text>
</comment>
<evidence type="ECO:0000256" key="4">
    <source>
        <dbReference type="SAM" id="Phobius"/>
    </source>
</evidence>
<dbReference type="AlphaFoldDB" id="A0A1F7URE0"/>
<comment type="caution">
    <text evidence="6">The sequence shown here is derived from an EMBL/GenBank/DDBJ whole genome shotgun (WGS) entry which is preliminary data.</text>
</comment>
<accession>A0A1F7URE0</accession>
<dbReference type="CDD" id="cd04186">
    <property type="entry name" value="GT_2_like_c"/>
    <property type="match status" value="1"/>
</dbReference>
<dbReference type="GO" id="GO:0016757">
    <property type="term" value="F:glycosyltransferase activity"/>
    <property type="evidence" value="ECO:0007669"/>
    <property type="project" value="UniProtKB-KW"/>
</dbReference>
<dbReference type="PANTHER" id="PTHR43179:SF12">
    <property type="entry name" value="GALACTOFURANOSYLTRANSFERASE GLFT2"/>
    <property type="match status" value="1"/>
</dbReference>
<evidence type="ECO:0000256" key="2">
    <source>
        <dbReference type="ARBA" id="ARBA00022676"/>
    </source>
</evidence>
<dbReference type="Proteomes" id="UP000176846">
    <property type="component" value="Unassembled WGS sequence"/>
</dbReference>
<keyword evidence="2" id="KW-0328">Glycosyltransferase</keyword>
<proteinExistence type="inferred from homology"/>
<reference evidence="6 7" key="1">
    <citation type="journal article" date="2016" name="Nat. Commun.">
        <title>Thousands of microbial genomes shed light on interconnected biogeochemical processes in an aquifer system.</title>
        <authorList>
            <person name="Anantharaman K."/>
            <person name="Brown C.T."/>
            <person name="Hug L.A."/>
            <person name="Sharon I."/>
            <person name="Castelle C.J."/>
            <person name="Probst A.J."/>
            <person name="Thomas B.C."/>
            <person name="Singh A."/>
            <person name="Wilkins M.J."/>
            <person name="Karaoz U."/>
            <person name="Brodie E.L."/>
            <person name="Williams K.H."/>
            <person name="Hubbard S.S."/>
            <person name="Banfield J.F."/>
        </authorList>
    </citation>
    <scope>NUCLEOTIDE SEQUENCE [LARGE SCALE GENOMIC DNA]</scope>
</reference>
<dbReference type="InterPro" id="IPR029044">
    <property type="entry name" value="Nucleotide-diphossugar_trans"/>
</dbReference>
<keyword evidence="4" id="KW-1133">Transmembrane helix</keyword>
<evidence type="ECO:0000313" key="7">
    <source>
        <dbReference type="Proteomes" id="UP000176846"/>
    </source>
</evidence>
<gene>
    <name evidence="6" type="ORF">A2936_02785</name>
</gene>
<dbReference type="Pfam" id="PF00535">
    <property type="entry name" value="Glycos_transf_2"/>
    <property type="match status" value="1"/>
</dbReference>
<evidence type="ECO:0000256" key="1">
    <source>
        <dbReference type="ARBA" id="ARBA00006739"/>
    </source>
</evidence>
<dbReference type="Gene3D" id="3.90.550.10">
    <property type="entry name" value="Spore Coat Polysaccharide Biosynthesis Protein SpsA, Chain A"/>
    <property type="match status" value="1"/>
</dbReference>
<dbReference type="PANTHER" id="PTHR43179">
    <property type="entry name" value="RHAMNOSYLTRANSFERASE WBBL"/>
    <property type="match status" value="1"/>
</dbReference>
<keyword evidence="4" id="KW-0812">Transmembrane</keyword>
<name>A0A1F7URE0_9BACT</name>
<feature type="domain" description="Glycosyltransferase 2-like" evidence="5">
    <location>
        <begin position="16"/>
        <end position="193"/>
    </location>
</feature>
<dbReference type="InterPro" id="IPR001173">
    <property type="entry name" value="Glyco_trans_2-like"/>
</dbReference>
<organism evidence="6 7">
    <name type="scientific">Candidatus Uhrbacteria bacterium RIFCSPLOWO2_01_FULL_47_25</name>
    <dbReference type="NCBI Taxonomy" id="1802402"/>
    <lineage>
        <taxon>Bacteria</taxon>
        <taxon>Candidatus Uhriibacteriota</taxon>
    </lineage>
</organism>
<feature type="transmembrane region" description="Helical" evidence="4">
    <location>
        <begin position="257"/>
        <end position="282"/>
    </location>
</feature>
<sequence>MITNQTKDNDVPKVGVVIPSYNSRSDLESCLGSLKFSTYSNLSMIVVDNASGDGAAGYVRSHWPNILLIEQSTNTGFARACNRGVSELRKMKVKYVMLLNQDTTVHPRWAEPLVEYLENHAEVAAVQSLLLRADGRKINSAGNRIHFLGFGYTEGDGRSLGDSRVQKFLRGPVEITYASGAAAMIRMAAIEELSLFQDDFFMYHEDLDFGWRVRLAGYKSVLVPESRVYHRYEFHRSSKIKYEYGERNRLIVLLENYHILTLFMILPAWLLMEIGVVTMSLLKGWWAEKISGYLYVIKNLSAILKTRKLHQAMRTVKERAVVAGFSGVIAYQEEPSLLLRAVNPIFNLYWRIVRLFIVW</sequence>
<dbReference type="EMBL" id="MGEK01000039">
    <property type="protein sequence ID" value="OGL80268.1"/>
    <property type="molecule type" value="Genomic_DNA"/>
</dbReference>
<dbReference type="SUPFAM" id="SSF53448">
    <property type="entry name" value="Nucleotide-diphospho-sugar transferases"/>
    <property type="match status" value="1"/>
</dbReference>